<reference evidence="5" key="2">
    <citation type="journal article" date="2014" name="ISME J.">
        <title>Microbial stratification in low pH oxic and suboxic macroscopic growths along an acid mine drainage.</title>
        <authorList>
            <person name="Mendez-Garcia C."/>
            <person name="Mesa V."/>
            <person name="Sprenger R.R."/>
            <person name="Richter M."/>
            <person name="Diez M.S."/>
            <person name="Solano J."/>
            <person name="Bargiela R."/>
            <person name="Golyshina O.V."/>
            <person name="Manteca A."/>
            <person name="Ramos J.L."/>
            <person name="Gallego J.R."/>
            <person name="Llorente I."/>
            <person name="Martins Dos Santos V.A."/>
            <person name="Jensen O.N."/>
            <person name="Pelaez A.I."/>
            <person name="Sanchez J."/>
            <person name="Ferrer M."/>
        </authorList>
    </citation>
    <scope>NUCLEOTIDE SEQUENCE</scope>
</reference>
<dbReference type="GO" id="GO:0006430">
    <property type="term" value="P:lysyl-tRNA aminoacylation"/>
    <property type="evidence" value="ECO:0007669"/>
    <property type="project" value="TreeGrafter"/>
</dbReference>
<feature type="domain" description="Aminoacyl-transfer RNA synthetases class-II family profile" evidence="4">
    <location>
        <begin position="1"/>
        <end position="104"/>
    </location>
</feature>
<dbReference type="GO" id="GO:0004824">
    <property type="term" value="F:lysine-tRNA ligase activity"/>
    <property type="evidence" value="ECO:0007669"/>
    <property type="project" value="TreeGrafter"/>
</dbReference>
<dbReference type="EMBL" id="AUZY01001519">
    <property type="protein sequence ID" value="EQD74654.1"/>
    <property type="molecule type" value="Genomic_DNA"/>
</dbReference>
<keyword evidence="3" id="KW-0067">ATP-binding</keyword>
<dbReference type="PANTHER" id="PTHR42918">
    <property type="entry name" value="LYSYL-TRNA SYNTHETASE"/>
    <property type="match status" value="1"/>
</dbReference>
<dbReference type="AlphaFoldDB" id="T1CZC1"/>
<dbReference type="Pfam" id="PF00152">
    <property type="entry name" value="tRNA-synt_2"/>
    <property type="match status" value="1"/>
</dbReference>
<sequence>HPSVTTPLAKRHRSRPGRVERFEFYYRGMELGNAYTELNDPDEQRRRFEEQAGARAEDRYAFDEEFVRALQYGMPPATGIGIGVDRMAMAFTGASSIKDVILFPLVRGRAE</sequence>
<evidence type="ECO:0000256" key="2">
    <source>
        <dbReference type="ARBA" id="ARBA00022741"/>
    </source>
</evidence>
<feature type="non-terminal residue" evidence="5">
    <location>
        <position position="1"/>
    </location>
</feature>
<evidence type="ECO:0000259" key="4">
    <source>
        <dbReference type="PROSITE" id="PS50862"/>
    </source>
</evidence>
<accession>T1CZC1</accession>
<dbReference type="InterPro" id="IPR045864">
    <property type="entry name" value="aa-tRNA-synth_II/BPL/LPL"/>
</dbReference>
<proteinExistence type="predicted"/>
<dbReference type="SUPFAM" id="SSF55681">
    <property type="entry name" value="Class II aaRS and biotin synthetases"/>
    <property type="match status" value="1"/>
</dbReference>
<evidence type="ECO:0000256" key="3">
    <source>
        <dbReference type="ARBA" id="ARBA00022840"/>
    </source>
</evidence>
<keyword evidence="1" id="KW-0436">Ligase</keyword>
<dbReference type="Gene3D" id="3.30.930.10">
    <property type="entry name" value="Bira Bifunctional Protein, Domain 2"/>
    <property type="match status" value="1"/>
</dbReference>
<comment type="caution">
    <text evidence="5">The sequence shown here is derived from an EMBL/GenBank/DDBJ whole genome shotgun (WGS) entry which is preliminary data.</text>
</comment>
<evidence type="ECO:0000313" key="5">
    <source>
        <dbReference type="EMBL" id="EQD74654.1"/>
    </source>
</evidence>
<dbReference type="InterPro" id="IPR004364">
    <property type="entry name" value="Aa-tRNA-synt_II"/>
</dbReference>
<dbReference type="PROSITE" id="PS50862">
    <property type="entry name" value="AA_TRNA_LIGASE_II"/>
    <property type="match status" value="1"/>
</dbReference>
<evidence type="ECO:0000256" key="1">
    <source>
        <dbReference type="ARBA" id="ARBA00022598"/>
    </source>
</evidence>
<dbReference type="PANTHER" id="PTHR42918:SF15">
    <property type="entry name" value="LYSINE--TRNA LIGASE, CHLOROPLASTIC_MITOCHONDRIAL"/>
    <property type="match status" value="1"/>
</dbReference>
<dbReference type="InterPro" id="IPR006195">
    <property type="entry name" value="aa-tRNA-synth_II"/>
</dbReference>
<keyword evidence="2" id="KW-0547">Nucleotide-binding</keyword>
<name>T1CZC1_9ZZZZ</name>
<gene>
    <name evidence="5" type="ORF">B1B_02544</name>
</gene>
<keyword evidence="5" id="KW-0030">Aminoacyl-tRNA synthetase</keyword>
<protein>
    <submittedName>
        <fullName evidence="5">Lysyl-tRNA synthetase</fullName>
    </submittedName>
</protein>
<dbReference type="GO" id="GO:0005524">
    <property type="term" value="F:ATP binding"/>
    <property type="evidence" value="ECO:0007669"/>
    <property type="project" value="InterPro"/>
</dbReference>
<organism evidence="5">
    <name type="scientific">mine drainage metagenome</name>
    <dbReference type="NCBI Taxonomy" id="410659"/>
    <lineage>
        <taxon>unclassified sequences</taxon>
        <taxon>metagenomes</taxon>
        <taxon>ecological metagenomes</taxon>
    </lineage>
</organism>
<dbReference type="GO" id="GO:0000049">
    <property type="term" value="F:tRNA binding"/>
    <property type="evidence" value="ECO:0007669"/>
    <property type="project" value="TreeGrafter"/>
</dbReference>
<dbReference type="GO" id="GO:0005829">
    <property type="term" value="C:cytosol"/>
    <property type="evidence" value="ECO:0007669"/>
    <property type="project" value="TreeGrafter"/>
</dbReference>
<reference evidence="5" key="1">
    <citation type="submission" date="2013-08" db="EMBL/GenBank/DDBJ databases">
        <authorList>
            <person name="Mendez C."/>
            <person name="Richter M."/>
            <person name="Ferrer M."/>
            <person name="Sanchez J."/>
        </authorList>
    </citation>
    <scope>NUCLEOTIDE SEQUENCE</scope>
</reference>